<organism evidence="1 2">
    <name type="scientific">Pseudobacillus wudalianchiensis</name>
    <dbReference type="NCBI Taxonomy" id="1743143"/>
    <lineage>
        <taxon>Bacteria</taxon>
        <taxon>Bacillati</taxon>
        <taxon>Bacillota</taxon>
        <taxon>Bacilli</taxon>
        <taxon>Bacillales</taxon>
        <taxon>Bacillaceae</taxon>
        <taxon>Pseudobacillus</taxon>
    </lineage>
</organism>
<keyword evidence="2" id="KW-1185">Reference proteome</keyword>
<accession>A0A1B9AN90</accession>
<dbReference type="RefSeq" id="WP_065411075.1">
    <property type="nucleotide sequence ID" value="NZ_MAYT01000027.1"/>
</dbReference>
<evidence type="ECO:0000313" key="2">
    <source>
        <dbReference type="Proteomes" id="UP000092578"/>
    </source>
</evidence>
<name>A0A1B9AN90_9BACI</name>
<evidence type="ECO:0000313" key="1">
    <source>
        <dbReference type="EMBL" id="OCA85108.1"/>
    </source>
</evidence>
<sequence length="104" mass="11605">MTPFINEDAVPECTATDTEYCWKKNIIKVDKGFLVSKGPVTNIRVPIHHIDTVVYSMNPKKPAIVPGLKIIGKGTVLAELDISGEYIESVQDWLLQIIDRHSSI</sequence>
<dbReference type="Proteomes" id="UP000092578">
    <property type="component" value="Unassembled WGS sequence"/>
</dbReference>
<protein>
    <recommendedName>
        <fullName evidence="3">GRAM domain-containing protein</fullName>
    </recommendedName>
</protein>
<reference evidence="2" key="1">
    <citation type="submission" date="2016-05" db="EMBL/GenBank/DDBJ databases">
        <authorList>
            <person name="Liu B."/>
            <person name="Wang J."/>
            <person name="Zhu Y."/>
            <person name="Liu G."/>
            <person name="Chen Q."/>
            <person name="Chen Z."/>
            <person name="Lan J."/>
            <person name="Che J."/>
            <person name="Ge C."/>
            <person name="Shi H."/>
            <person name="Pan Z."/>
            <person name="Liu X."/>
        </authorList>
    </citation>
    <scope>NUCLEOTIDE SEQUENCE [LARGE SCALE GENOMIC DNA]</scope>
    <source>
        <strain evidence="2">FJAT-27215</strain>
    </source>
</reference>
<gene>
    <name evidence="1" type="ORF">A8F95_10490</name>
</gene>
<dbReference type="EMBL" id="MAYT01000027">
    <property type="protein sequence ID" value="OCA85108.1"/>
    <property type="molecule type" value="Genomic_DNA"/>
</dbReference>
<evidence type="ECO:0008006" key="3">
    <source>
        <dbReference type="Google" id="ProtNLM"/>
    </source>
</evidence>
<proteinExistence type="predicted"/>
<dbReference type="AlphaFoldDB" id="A0A1B9AN90"/>
<comment type="caution">
    <text evidence="1">The sequence shown here is derived from an EMBL/GenBank/DDBJ whole genome shotgun (WGS) entry which is preliminary data.</text>
</comment>